<reference evidence="2 3" key="1">
    <citation type="submission" date="2018-06" db="EMBL/GenBank/DDBJ databases">
        <authorList>
            <consortium name="Pathogen Informatics"/>
            <person name="Doyle S."/>
        </authorList>
    </citation>
    <scope>NUCLEOTIDE SEQUENCE [LARGE SCALE GENOMIC DNA]</scope>
    <source>
        <strain evidence="2 3">NCTC12278</strain>
    </source>
</reference>
<keyword evidence="3" id="KW-1185">Reference proteome</keyword>
<dbReference type="OrthoDB" id="2233221at2"/>
<name>A0A2X3XZL2_9STRE</name>
<dbReference type="Proteomes" id="UP000249495">
    <property type="component" value="Chromosome 1"/>
</dbReference>
<sequence length="488" mass="54043">MATKRQSKSLVRKQEIIPLLIFVFSAFLLLAFTGGITILTKMVQETSASVTKVIFPPKKKTASFKKNQDVQIKVSSNSSLAKYGGWIGKIKQVHYLKEKNTYRYDIIFENKKVLKKMKASVIQAKEKAKYQVGEIIQLKKSAETDLDGASLSDYKGTAGKVDNISLNYRSQDGGYKYDITFDDGIKYTNIHERDLSTIYQVKLSADNSASQNNEVLRQAFAYAKDNPGTVLGLPSGEFKIGSQTPEQDYQLLSSDTELRGNKTTLLVEGTAYWFGLATGPGAEDGVKNFTMRNIDVKASDLTKGDHFMIMANHGTNWKIINNSFTMVHKSGSHIFDLGSVQNSVFDGNQFVGYAPDLTNKTNVAEGDDLHLYYAEAIQLDAAENTGMWDANLIKNIDPNYAANNAQRHLSSNIVITNNAFLPYKDSSGKIIAYSASIGQHSSDVGLVSIYNNTFTSSLVKQIAKNDWVLKPIHLQSDYANAIYANTIN</sequence>
<dbReference type="InterPro" id="IPR011050">
    <property type="entry name" value="Pectin_lyase_fold/virulence"/>
</dbReference>
<protein>
    <submittedName>
        <fullName evidence="2">Uncharacterized protein</fullName>
    </submittedName>
</protein>
<dbReference type="KEGG" id="sfer:NCTC12278_01163"/>
<accession>A0A2X3XZL2</accession>
<dbReference type="STRING" id="1123303.GCA_000372425_00686"/>
<keyword evidence="1" id="KW-0812">Transmembrane</keyword>
<dbReference type="SUPFAM" id="SSF51126">
    <property type="entry name" value="Pectin lyase-like"/>
    <property type="match status" value="1"/>
</dbReference>
<keyword evidence="1" id="KW-0472">Membrane</keyword>
<evidence type="ECO:0000313" key="3">
    <source>
        <dbReference type="Proteomes" id="UP000249495"/>
    </source>
</evidence>
<proteinExistence type="predicted"/>
<evidence type="ECO:0000256" key="1">
    <source>
        <dbReference type="SAM" id="Phobius"/>
    </source>
</evidence>
<feature type="transmembrane region" description="Helical" evidence="1">
    <location>
        <begin position="16"/>
        <end position="39"/>
    </location>
</feature>
<dbReference type="EMBL" id="LS483343">
    <property type="protein sequence ID" value="SQF40591.1"/>
    <property type="molecule type" value="Genomic_DNA"/>
</dbReference>
<evidence type="ECO:0000313" key="2">
    <source>
        <dbReference type="EMBL" id="SQF40591.1"/>
    </source>
</evidence>
<keyword evidence="1" id="KW-1133">Transmembrane helix</keyword>
<organism evidence="2 3">
    <name type="scientific">Streptococcus ferus</name>
    <dbReference type="NCBI Taxonomy" id="1345"/>
    <lineage>
        <taxon>Bacteria</taxon>
        <taxon>Bacillati</taxon>
        <taxon>Bacillota</taxon>
        <taxon>Bacilli</taxon>
        <taxon>Lactobacillales</taxon>
        <taxon>Streptococcaceae</taxon>
        <taxon>Streptococcus</taxon>
    </lineage>
</organism>
<dbReference type="AlphaFoldDB" id="A0A2X3XZL2"/>
<gene>
    <name evidence="2" type="ORF">NCTC12278_01163</name>
</gene>
<dbReference type="RefSeq" id="WP_018030016.1">
    <property type="nucleotide sequence ID" value="NZ_LS483343.1"/>
</dbReference>